<reference evidence="1" key="1">
    <citation type="submission" date="2021-04" db="EMBL/GenBank/DDBJ databases">
        <title>Genomic features of Candidatus Phytoplasma meliae isolate ChTYXIII (1SrXIII-G).</title>
        <authorList>
            <person name="Fernandez F.D."/>
            <person name="Conci L.R."/>
        </authorList>
    </citation>
    <scope>NUCLEOTIDE SEQUENCE [LARGE SCALE GENOMIC DNA]</scope>
    <source>
        <strain evidence="1">ChTYXIII-Mo</strain>
    </source>
</reference>
<dbReference type="Gene3D" id="3.40.50.1000">
    <property type="entry name" value="HAD superfamily/HAD-like"/>
    <property type="match status" value="1"/>
</dbReference>
<dbReference type="EMBL" id="JACAOD020000005">
    <property type="protein sequence ID" value="MBP5835850.1"/>
    <property type="molecule type" value="Genomic_DNA"/>
</dbReference>
<dbReference type="PANTHER" id="PTHR10000:SF25">
    <property type="entry name" value="PHOSPHATASE YKRA-RELATED"/>
    <property type="match status" value="1"/>
</dbReference>
<keyword evidence="2" id="KW-1185">Reference proteome</keyword>
<sequence>MQQQKRMFFFDIDGTLLSSKYKKIFSQTTEAIKKLSQNPNNILGIATGRNTKRIDVLGELLPCFKHFILFNGGLTKVNDKIIDDRPFNKEVVKELIQKAHQAKIHIGLTGMNQEIVPSKQDLIPASLQEMYCTSKNSLVDPQFHLYNNVYQIWLFEPNREKLEAFIKDLKNLQIYYWRSEGGVDLVPEKINKTCGIELIKSLYPQHQLICVGDGYNDVDMLKYADIGIGMDNTNCSEVRDNSTLLAPHIDTNKFYDFLKKQCLV</sequence>
<dbReference type="RefSeq" id="WP_203552115.1">
    <property type="nucleotide sequence ID" value="NZ_JACAOD020000005.1"/>
</dbReference>
<name>A0ABS5CXZ6_9MOLU</name>
<evidence type="ECO:0000313" key="1">
    <source>
        <dbReference type="EMBL" id="MBP5835850.1"/>
    </source>
</evidence>
<evidence type="ECO:0000313" key="2">
    <source>
        <dbReference type="Proteomes" id="UP001195571"/>
    </source>
</evidence>
<protein>
    <submittedName>
        <fullName evidence="1">HAD-IIB family hydrolase</fullName>
    </submittedName>
</protein>
<organism evidence="1 2">
    <name type="scientific">Candidatus Phytoplasma meliae</name>
    <dbReference type="NCBI Taxonomy" id="1848402"/>
    <lineage>
        <taxon>Bacteria</taxon>
        <taxon>Bacillati</taxon>
        <taxon>Mycoplasmatota</taxon>
        <taxon>Mollicutes</taxon>
        <taxon>Acholeplasmatales</taxon>
        <taxon>Acholeplasmataceae</taxon>
        <taxon>Candidatus Phytoplasma</taxon>
        <taxon>16SrXIII (Mexican periwinkle virescence group)</taxon>
    </lineage>
</organism>
<comment type="caution">
    <text evidence="1">The sequence shown here is derived from an EMBL/GenBank/DDBJ whole genome shotgun (WGS) entry which is preliminary data.</text>
</comment>
<gene>
    <name evidence="1" type="ORF">CHTY_001235</name>
</gene>
<dbReference type="Gene3D" id="3.30.1240.10">
    <property type="match status" value="1"/>
</dbReference>
<accession>A0ABS5CXZ6</accession>
<dbReference type="Pfam" id="PF08282">
    <property type="entry name" value="Hydrolase_3"/>
    <property type="match status" value="1"/>
</dbReference>
<dbReference type="InterPro" id="IPR036412">
    <property type="entry name" value="HAD-like_sf"/>
</dbReference>
<dbReference type="InterPro" id="IPR023214">
    <property type="entry name" value="HAD_sf"/>
</dbReference>
<dbReference type="SUPFAM" id="SSF56784">
    <property type="entry name" value="HAD-like"/>
    <property type="match status" value="1"/>
</dbReference>
<keyword evidence="1" id="KW-0378">Hydrolase</keyword>
<proteinExistence type="predicted"/>
<dbReference type="InterPro" id="IPR006379">
    <property type="entry name" value="HAD-SF_hydro_IIB"/>
</dbReference>
<dbReference type="GO" id="GO:0016787">
    <property type="term" value="F:hydrolase activity"/>
    <property type="evidence" value="ECO:0007669"/>
    <property type="project" value="UniProtKB-KW"/>
</dbReference>
<dbReference type="PANTHER" id="PTHR10000">
    <property type="entry name" value="PHOSPHOSERINE PHOSPHATASE"/>
    <property type="match status" value="1"/>
</dbReference>
<dbReference type="Proteomes" id="UP001195571">
    <property type="component" value="Unassembled WGS sequence"/>
</dbReference>
<dbReference type="NCBIfam" id="TIGR01484">
    <property type="entry name" value="HAD-SF-IIB"/>
    <property type="match status" value="1"/>
</dbReference>